<keyword evidence="1" id="KW-0862">Zinc</keyword>
<keyword evidence="1" id="KW-0863">Zinc-finger</keyword>
<name>A0A8S9IVH4_BRACR</name>
<sequence length="507" mass="56466">MDFCMPDCMRGYSQSVDRLDRSLVWSIKRLRAVTPSTLSEVFVWPVSGQRVRASLGSFLVAWVRTTSMSDYWTGATGLDLMSGVPTRLRPGMAIFGDSLTNMSSFQMPPKRRATHAQTARDAREAGVEHEQPAVPQPAAPPIDQDALRQIVQDAARHAAQDAVQQIAREAAREAAQEAARVAAQEVARQMAAVQQGPQVQVQQGPQIRVQQVPPVQVHQDHQILGQHDHQDPVQQSLPPPPPRPQVYPVYDERFYRLTCQMRNMDMEHFSGTVDVVAAHDWKLALERKLEIIECPPESSLRLTMQFARVGISEDDLIRKFLSGIRVEIRNRCRVVTYHRLGDLVEKAAEQEAGLAEEQKLAKEVHVKSGKAPESHSRGGDQSGLPTCPRCRRRHSGKCPRCFTCGQQGHISKYCQVKPVDTVPVRQIAAPAPAVAQVCFGCNQPGHFIRDRPRRGNAALPPSPKRLAIAPRVCRQRGEQHVPRPPEMLERQEPSMSSRGSAARCSTD</sequence>
<feature type="compositionally biased region" description="Polar residues" evidence="2">
    <location>
        <begin position="493"/>
        <end position="507"/>
    </location>
</feature>
<organism evidence="4">
    <name type="scientific">Brassica cretica</name>
    <name type="common">Mustard</name>
    <dbReference type="NCBI Taxonomy" id="69181"/>
    <lineage>
        <taxon>Eukaryota</taxon>
        <taxon>Viridiplantae</taxon>
        <taxon>Streptophyta</taxon>
        <taxon>Embryophyta</taxon>
        <taxon>Tracheophyta</taxon>
        <taxon>Spermatophyta</taxon>
        <taxon>Magnoliopsida</taxon>
        <taxon>eudicotyledons</taxon>
        <taxon>Gunneridae</taxon>
        <taxon>Pentapetalae</taxon>
        <taxon>rosids</taxon>
        <taxon>malvids</taxon>
        <taxon>Brassicales</taxon>
        <taxon>Brassicaceae</taxon>
        <taxon>Brassiceae</taxon>
        <taxon>Brassica</taxon>
    </lineage>
</organism>
<proteinExistence type="predicted"/>
<comment type="caution">
    <text evidence="4">The sequence shown here is derived from an EMBL/GenBank/DDBJ whole genome shotgun (WGS) entry which is preliminary data.</text>
</comment>
<feature type="domain" description="CCHC-type" evidence="3">
    <location>
        <begin position="400"/>
        <end position="414"/>
    </location>
</feature>
<dbReference type="Gene3D" id="4.10.60.10">
    <property type="entry name" value="Zinc finger, CCHC-type"/>
    <property type="match status" value="1"/>
</dbReference>
<dbReference type="Pfam" id="PF00098">
    <property type="entry name" value="zf-CCHC"/>
    <property type="match status" value="1"/>
</dbReference>
<reference evidence="4" key="1">
    <citation type="submission" date="2019-12" db="EMBL/GenBank/DDBJ databases">
        <title>Genome sequencing and annotation of Brassica cretica.</title>
        <authorList>
            <person name="Studholme D.J."/>
            <person name="Sarris P.F."/>
        </authorList>
    </citation>
    <scope>NUCLEOTIDE SEQUENCE</scope>
    <source>
        <strain evidence="4">PFS-102/07</strain>
        <tissue evidence="4">Leaf</tissue>
    </source>
</reference>
<feature type="compositionally biased region" description="Basic and acidic residues" evidence="2">
    <location>
        <begin position="118"/>
        <end position="131"/>
    </location>
</feature>
<keyword evidence="1" id="KW-0479">Metal-binding</keyword>
<protein>
    <recommendedName>
        <fullName evidence="3">CCHC-type domain-containing protein</fullName>
    </recommendedName>
</protein>
<dbReference type="PROSITE" id="PS50158">
    <property type="entry name" value="ZF_CCHC"/>
    <property type="match status" value="1"/>
</dbReference>
<evidence type="ECO:0000259" key="3">
    <source>
        <dbReference type="PROSITE" id="PS50158"/>
    </source>
</evidence>
<accession>A0A8S9IVH4</accession>
<evidence type="ECO:0000313" key="4">
    <source>
        <dbReference type="EMBL" id="KAF2573909.1"/>
    </source>
</evidence>
<dbReference type="AlphaFoldDB" id="A0A8S9IVH4"/>
<dbReference type="SMART" id="SM00343">
    <property type="entry name" value="ZnF_C2HC"/>
    <property type="match status" value="2"/>
</dbReference>
<evidence type="ECO:0000256" key="2">
    <source>
        <dbReference type="SAM" id="MobiDB-lite"/>
    </source>
</evidence>
<gene>
    <name evidence="4" type="ORF">F2Q70_00003660</name>
</gene>
<feature type="region of interest" description="Disordered" evidence="2">
    <location>
        <begin position="450"/>
        <end position="507"/>
    </location>
</feature>
<feature type="region of interest" description="Disordered" evidence="2">
    <location>
        <begin position="365"/>
        <end position="385"/>
    </location>
</feature>
<feature type="compositionally biased region" description="Basic and acidic residues" evidence="2">
    <location>
        <begin position="475"/>
        <end position="492"/>
    </location>
</feature>
<dbReference type="EMBL" id="QGKY02001015">
    <property type="protein sequence ID" value="KAF2573909.1"/>
    <property type="molecule type" value="Genomic_DNA"/>
</dbReference>
<evidence type="ECO:0000256" key="1">
    <source>
        <dbReference type="PROSITE-ProRule" id="PRU00047"/>
    </source>
</evidence>
<feature type="region of interest" description="Disordered" evidence="2">
    <location>
        <begin position="104"/>
        <end position="139"/>
    </location>
</feature>
<dbReference type="InterPro" id="IPR001878">
    <property type="entry name" value="Znf_CCHC"/>
</dbReference>
<dbReference type="GO" id="GO:0008270">
    <property type="term" value="F:zinc ion binding"/>
    <property type="evidence" value="ECO:0007669"/>
    <property type="project" value="UniProtKB-KW"/>
</dbReference>
<feature type="compositionally biased region" description="Basic and acidic residues" evidence="2">
    <location>
        <begin position="365"/>
        <end position="378"/>
    </location>
</feature>
<dbReference type="GO" id="GO:0003676">
    <property type="term" value="F:nucleic acid binding"/>
    <property type="evidence" value="ECO:0007669"/>
    <property type="project" value="InterPro"/>
</dbReference>